<keyword evidence="3" id="KW-1185">Reference proteome</keyword>
<sequence>MTDPSPAQGYATPITRNDGPAGSQVLSFESVRAGFFEIRGRVVADDLPCTVGGAGCGQNTMVILRAPMFGLNLPGEQIVGTILHCSVCGPSDEGVPRLVTPTSQEFTWGWAPGTVG</sequence>
<proteinExistence type="predicted"/>
<dbReference type="STRING" id="394193.SAMN04489732_1568"/>
<feature type="region of interest" description="Disordered" evidence="1">
    <location>
        <begin position="1"/>
        <end position="22"/>
    </location>
</feature>
<organism evidence="2 3">
    <name type="scientific">Amycolatopsis saalfeldensis</name>
    <dbReference type="NCBI Taxonomy" id="394193"/>
    <lineage>
        <taxon>Bacteria</taxon>
        <taxon>Bacillati</taxon>
        <taxon>Actinomycetota</taxon>
        <taxon>Actinomycetes</taxon>
        <taxon>Pseudonocardiales</taxon>
        <taxon>Pseudonocardiaceae</taxon>
        <taxon>Amycolatopsis</taxon>
    </lineage>
</organism>
<dbReference type="AlphaFoldDB" id="A0A1H8YR41"/>
<evidence type="ECO:0000313" key="2">
    <source>
        <dbReference type="EMBL" id="SEP54563.1"/>
    </source>
</evidence>
<reference evidence="3" key="1">
    <citation type="submission" date="2016-10" db="EMBL/GenBank/DDBJ databases">
        <authorList>
            <person name="Varghese N."/>
            <person name="Submissions S."/>
        </authorList>
    </citation>
    <scope>NUCLEOTIDE SEQUENCE [LARGE SCALE GENOMIC DNA]</scope>
    <source>
        <strain evidence="3">DSM 44993</strain>
    </source>
</reference>
<name>A0A1H8YR41_9PSEU</name>
<protein>
    <submittedName>
        <fullName evidence="2">Uncharacterized protein</fullName>
    </submittedName>
</protein>
<gene>
    <name evidence="2" type="ORF">SAMN04489732_1568</name>
</gene>
<accession>A0A1H8YR41</accession>
<evidence type="ECO:0000313" key="3">
    <source>
        <dbReference type="Proteomes" id="UP000198582"/>
    </source>
</evidence>
<dbReference type="EMBL" id="FOEF01000056">
    <property type="protein sequence ID" value="SEP54563.1"/>
    <property type="molecule type" value="Genomic_DNA"/>
</dbReference>
<dbReference type="Proteomes" id="UP000198582">
    <property type="component" value="Unassembled WGS sequence"/>
</dbReference>
<evidence type="ECO:0000256" key="1">
    <source>
        <dbReference type="SAM" id="MobiDB-lite"/>
    </source>
</evidence>
<dbReference type="RefSeq" id="WP_091629895.1">
    <property type="nucleotide sequence ID" value="NZ_FOEF01000056.1"/>
</dbReference>